<dbReference type="EMBL" id="CABMJJ010000009">
    <property type="protein sequence ID" value="VVC04448.1"/>
    <property type="molecule type" value="Genomic_DNA"/>
</dbReference>
<name>A0A5E4LTM2_9ARCH</name>
<comment type="caution">
    <text evidence="2">The sequence shown here is derived from an EMBL/GenBank/DDBJ whole genome shotgun (WGS) entry which is preliminary data.</text>
</comment>
<evidence type="ECO:0000256" key="1">
    <source>
        <dbReference type="ARBA" id="ARBA00001928"/>
    </source>
</evidence>
<protein>
    <submittedName>
        <fullName evidence="2">S-adenosylmethionine decarboxylase</fullName>
    </submittedName>
</protein>
<dbReference type="GO" id="GO:0004014">
    <property type="term" value="F:adenosylmethionine decarboxylase activity"/>
    <property type="evidence" value="ECO:0007669"/>
    <property type="project" value="InterPro"/>
</dbReference>
<proteinExistence type="predicted"/>
<dbReference type="GO" id="GO:0008295">
    <property type="term" value="P:spermidine biosynthetic process"/>
    <property type="evidence" value="ECO:0007669"/>
    <property type="project" value="InterPro"/>
</dbReference>
<comment type="cofactor">
    <cofactor evidence="1">
        <name>pyruvate</name>
        <dbReference type="ChEBI" id="CHEBI:15361"/>
    </cofactor>
</comment>
<dbReference type="Pfam" id="PF02675">
    <property type="entry name" value="AdoMet_dc"/>
    <property type="match status" value="1"/>
</dbReference>
<evidence type="ECO:0000313" key="3">
    <source>
        <dbReference type="Proteomes" id="UP000789941"/>
    </source>
</evidence>
<accession>A0A5E4LTM2</accession>
<dbReference type="Gene3D" id="3.60.90.10">
    <property type="entry name" value="S-adenosylmethionine decarboxylase"/>
    <property type="match status" value="1"/>
</dbReference>
<reference evidence="2 3" key="1">
    <citation type="submission" date="2019-08" db="EMBL/GenBank/DDBJ databases">
        <authorList>
            <person name="Vazquez-Campos X."/>
        </authorList>
    </citation>
    <scope>NUCLEOTIDE SEQUENCE [LARGE SCALE GENOMIC DNA]</scope>
    <source>
        <strain evidence="2">LFW-283_2</strain>
    </source>
</reference>
<sequence length="143" mass="16328">MKLEHIHITVNAKISPNFKALPKDAAQRFVDRLMKTVNMKPLGPLNWSDAEDLDFPGQSYVQMITTSHTSLHLFTHTDGTNEIYFDLYSCKKFDAEKVVKLLDETFGLVEWHGILYNRANHDSPHVKIIGTAAKEMMVAKVRN</sequence>
<dbReference type="InterPro" id="IPR003826">
    <property type="entry name" value="AdoMetDC_fam_prok"/>
</dbReference>
<organism evidence="2 3">
    <name type="scientific">Candidatus Bilamarchaeum dharawalense</name>
    <dbReference type="NCBI Taxonomy" id="2885759"/>
    <lineage>
        <taxon>Archaea</taxon>
        <taxon>Candidatus Micrarchaeota</taxon>
        <taxon>Candidatus Micrarchaeia</taxon>
        <taxon>Candidatus Anstonellales</taxon>
        <taxon>Candidatus Bilamarchaeaceae</taxon>
        <taxon>Candidatus Bilamarchaeum</taxon>
    </lineage>
</organism>
<gene>
    <name evidence="2" type="ORF">LFW2832_00958</name>
</gene>
<dbReference type="Proteomes" id="UP000789941">
    <property type="component" value="Unassembled WGS sequence"/>
</dbReference>
<dbReference type="AlphaFoldDB" id="A0A5E4LTM2"/>
<evidence type="ECO:0000313" key="2">
    <source>
        <dbReference type="EMBL" id="VVC04448.1"/>
    </source>
</evidence>